<keyword evidence="1" id="KW-0812">Transmembrane</keyword>
<organism evidence="2 3">
    <name type="scientific">Brachionus plicatilis</name>
    <name type="common">Marine rotifer</name>
    <name type="synonym">Brachionus muelleri</name>
    <dbReference type="NCBI Taxonomy" id="10195"/>
    <lineage>
        <taxon>Eukaryota</taxon>
        <taxon>Metazoa</taxon>
        <taxon>Spiralia</taxon>
        <taxon>Gnathifera</taxon>
        <taxon>Rotifera</taxon>
        <taxon>Eurotatoria</taxon>
        <taxon>Monogononta</taxon>
        <taxon>Pseudotrocha</taxon>
        <taxon>Ploima</taxon>
        <taxon>Brachionidae</taxon>
        <taxon>Brachionus</taxon>
    </lineage>
</organism>
<proteinExistence type="predicted"/>
<sequence length="107" mass="12978">MFELEKALESRLNYLLPNSLLFLIFAALFFQQAFLNELFWNFLLTLDKKRINYQKLIFRTSFKLEENPFSSSSFHLRHLKQSFQREAFNKKPNNLKCLERIQILNNQ</sequence>
<dbReference type="EMBL" id="REGN01003909">
    <property type="protein sequence ID" value="RNA20159.1"/>
    <property type="molecule type" value="Genomic_DNA"/>
</dbReference>
<protein>
    <submittedName>
        <fullName evidence="2">Uncharacterized protein</fullName>
    </submittedName>
</protein>
<gene>
    <name evidence="2" type="ORF">BpHYR1_043177</name>
</gene>
<dbReference type="AlphaFoldDB" id="A0A3M7R9L1"/>
<keyword evidence="3" id="KW-1185">Reference proteome</keyword>
<accession>A0A3M7R9L1</accession>
<keyword evidence="1" id="KW-0472">Membrane</keyword>
<feature type="transmembrane region" description="Helical" evidence="1">
    <location>
        <begin position="20"/>
        <end position="46"/>
    </location>
</feature>
<reference evidence="2 3" key="1">
    <citation type="journal article" date="2018" name="Sci. Rep.">
        <title>Genomic signatures of local adaptation to the degree of environmental predictability in rotifers.</title>
        <authorList>
            <person name="Franch-Gras L."/>
            <person name="Hahn C."/>
            <person name="Garcia-Roger E.M."/>
            <person name="Carmona M.J."/>
            <person name="Serra M."/>
            <person name="Gomez A."/>
        </authorList>
    </citation>
    <scope>NUCLEOTIDE SEQUENCE [LARGE SCALE GENOMIC DNA]</scope>
    <source>
        <strain evidence="2">HYR1</strain>
    </source>
</reference>
<comment type="caution">
    <text evidence="2">The sequence shown here is derived from an EMBL/GenBank/DDBJ whole genome shotgun (WGS) entry which is preliminary data.</text>
</comment>
<evidence type="ECO:0000313" key="3">
    <source>
        <dbReference type="Proteomes" id="UP000276133"/>
    </source>
</evidence>
<keyword evidence="1" id="KW-1133">Transmembrane helix</keyword>
<dbReference type="Proteomes" id="UP000276133">
    <property type="component" value="Unassembled WGS sequence"/>
</dbReference>
<name>A0A3M7R9L1_BRAPC</name>
<evidence type="ECO:0000256" key="1">
    <source>
        <dbReference type="SAM" id="Phobius"/>
    </source>
</evidence>
<evidence type="ECO:0000313" key="2">
    <source>
        <dbReference type="EMBL" id="RNA20159.1"/>
    </source>
</evidence>